<accession>A0A6S7FRZ5</accession>
<name>A0A6S7FRZ5_PARCT</name>
<dbReference type="EMBL" id="CACRXK020000496">
    <property type="protein sequence ID" value="CAB3982415.1"/>
    <property type="molecule type" value="Genomic_DNA"/>
</dbReference>
<protein>
    <submittedName>
        <fullName evidence="2">Uncharacterized protein</fullName>
    </submittedName>
</protein>
<sequence>MKLGKMAKRRAIYIAKKRKRGDCIKDEDSVNDRTLGKMVRRQKSNIHCNAKKRKRGDCIKDEDNVNDDMKLGKMHGQETSNIHCKKRKRGDRIKDEDSVNNDRTLGKTAKRGARKNSGTR</sequence>
<evidence type="ECO:0000313" key="2">
    <source>
        <dbReference type="EMBL" id="CAB3982415.1"/>
    </source>
</evidence>
<reference evidence="2" key="1">
    <citation type="submission" date="2020-04" db="EMBL/GenBank/DDBJ databases">
        <authorList>
            <person name="Alioto T."/>
            <person name="Alioto T."/>
            <person name="Gomez Garrido J."/>
        </authorList>
    </citation>
    <scope>NUCLEOTIDE SEQUENCE</scope>
    <source>
        <strain evidence="2">A484AB</strain>
    </source>
</reference>
<gene>
    <name evidence="2" type="ORF">PACLA_8A076608</name>
</gene>
<evidence type="ECO:0000313" key="3">
    <source>
        <dbReference type="Proteomes" id="UP001152795"/>
    </source>
</evidence>
<feature type="region of interest" description="Disordered" evidence="1">
    <location>
        <begin position="60"/>
        <end position="120"/>
    </location>
</feature>
<dbReference type="AlphaFoldDB" id="A0A6S7FRZ5"/>
<comment type="caution">
    <text evidence="2">The sequence shown here is derived from an EMBL/GenBank/DDBJ whole genome shotgun (WGS) entry which is preliminary data.</text>
</comment>
<feature type="compositionally biased region" description="Basic and acidic residues" evidence="1">
    <location>
        <begin position="60"/>
        <end position="71"/>
    </location>
</feature>
<organism evidence="2 3">
    <name type="scientific">Paramuricea clavata</name>
    <name type="common">Red gorgonian</name>
    <name type="synonym">Violescent sea-whip</name>
    <dbReference type="NCBI Taxonomy" id="317549"/>
    <lineage>
        <taxon>Eukaryota</taxon>
        <taxon>Metazoa</taxon>
        <taxon>Cnidaria</taxon>
        <taxon>Anthozoa</taxon>
        <taxon>Octocorallia</taxon>
        <taxon>Malacalcyonacea</taxon>
        <taxon>Plexauridae</taxon>
        <taxon>Paramuricea</taxon>
    </lineage>
</organism>
<proteinExistence type="predicted"/>
<evidence type="ECO:0000256" key="1">
    <source>
        <dbReference type="SAM" id="MobiDB-lite"/>
    </source>
</evidence>
<keyword evidence="3" id="KW-1185">Reference proteome</keyword>
<dbReference type="Proteomes" id="UP001152795">
    <property type="component" value="Unassembled WGS sequence"/>
</dbReference>